<dbReference type="Proteomes" id="UP000694867">
    <property type="component" value="Unplaced"/>
</dbReference>
<dbReference type="RefSeq" id="XP_018497086.1">
    <property type="nucleotide sequence ID" value="XM_018641570.1"/>
</dbReference>
<sequence length="662" mass="68636">MNVNPSLNGSAVFFDNRLDSSSRAPLSGGLNLTDVSSGVSSTSSTEASPSSSAEASREGNEGQDKLPGPLFFSNIPTSYASRDSKKASPVHVDVDLPMDPLDALIYNLTLTLQSYTALRDAYRRSSGVPREFSGTYAPSPRNTKIVIESVHPSSFSHIFPRRSVANKDSGGPLTYSNTPVPQNSSSDFHPLNQEKLLMQAISATTYSNMHSDVPLTNDSQPLDLSEGSPLAGILPEIMKAKMSKKEADDHSSGTNQTNSTSTQQLLPGQSKSLLDHKLMDPFEFSNLISELVSDRIKNLPTPAPLAAPPIVPPEGPPVVPPAGTAAAQNQSGQASDLNSENQWPVLDNSASDQGAQNVPSGAVPASSSGGQIAGAGNQDTSLGFQVAASGLHSASLSDHGSNSQNQAASSQRQDSAPQYLGASLLYQGMSPQYRGANPSSRNSANSSPIITDPAEAAVAPQASGVDHSSQSQGGSAGGRGSIGVSGSLAGTAPSGGLQQRQALQGDYKAETSETNPGEALYYSASVPQNGQVYQVGYAKAAGPWAEDYNIGYINLPKIAGASANLGVQALAPRLGETSQTARAGQSIGGFSADSNAPRFHQTEISGQSAVAAGGALGVKVPCPAKDSNSVAAAKPDYDHRTYSMEPPEPIEPFPNAVFNRIF</sequence>
<dbReference type="GeneID" id="108864988"/>
<evidence type="ECO:0000313" key="2">
    <source>
        <dbReference type="Proteomes" id="UP000694867"/>
    </source>
</evidence>
<dbReference type="AlphaFoldDB" id="A0AAJ7L682"/>
<feature type="region of interest" description="Disordered" evidence="1">
    <location>
        <begin position="457"/>
        <end position="513"/>
    </location>
</feature>
<feature type="region of interest" description="Disordered" evidence="1">
    <location>
        <begin position="430"/>
        <end position="449"/>
    </location>
</feature>
<evidence type="ECO:0000256" key="1">
    <source>
        <dbReference type="SAM" id="MobiDB-lite"/>
    </source>
</evidence>
<feature type="compositionally biased region" description="Low complexity" evidence="1">
    <location>
        <begin position="358"/>
        <end position="376"/>
    </location>
</feature>
<feature type="compositionally biased region" description="Low complexity" evidence="1">
    <location>
        <begin position="436"/>
        <end position="448"/>
    </location>
</feature>
<organism evidence="2 3">
    <name type="scientific">Galendromus occidentalis</name>
    <name type="common">western predatory mite</name>
    <dbReference type="NCBI Taxonomy" id="34638"/>
    <lineage>
        <taxon>Eukaryota</taxon>
        <taxon>Metazoa</taxon>
        <taxon>Ecdysozoa</taxon>
        <taxon>Arthropoda</taxon>
        <taxon>Chelicerata</taxon>
        <taxon>Arachnida</taxon>
        <taxon>Acari</taxon>
        <taxon>Parasitiformes</taxon>
        <taxon>Mesostigmata</taxon>
        <taxon>Gamasina</taxon>
        <taxon>Phytoseioidea</taxon>
        <taxon>Phytoseiidae</taxon>
        <taxon>Typhlodrominae</taxon>
        <taxon>Galendromus</taxon>
    </lineage>
</organism>
<dbReference type="KEGG" id="goe:108864988"/>
<feature type="region of interest" description="Disordered" evidence="1">
    <location>
        <begin position="394"/>
        <end position="415"/>
    </location>
</feature>
<feature type="compositionally biased region" description="Low complexity" evidence="1">
    <location>
        <begin position="401"/>
        <end position="415"/>
    </location>
</feature>
<protein>
    <submittedName>
        <fullName evidence="3">Uncharacterized protein LOC108864988</fullName>
    </submittedName>
</protein>
<feature type="region of interest" description="Disordered" evidence="1">
    <location>
        <begin position="307"/>
        <end position="377"/>
    </location>
</feature>
<reference evidence="3" key="1">
    <citation type="submission" date="2025-08" db="UniProtKB">
        <authorList>
            <consortium name="RefSeq"/>
        </authorList>
    </citation>
    <scope>IDENTIFICATION</scope>
</reference>
<keyword evidence="2" id="KW-1185">Reference proteome</keyword>
<gene>
    <name evidence="3" type="primary">LOC108864988</name>
</gene>
<proteinExistence type="predicted"/>
<accession>A0AAJ7L682</accession>
<evidence type="ECO:0000313" key="3">
    <source>
        <dbReference type="RefSeq" id="XP_018497086.1"/>
    </source>
</evidence>
<feature type="region of interest" description="Disordered" evidence="1">
    <location>
        <begin position="22"/>
        <end position="69"/>
    </location>
</feature>
<feature type="compositionally biased region" description="Basic and acidic residues" evidence="1">
    <location>
        <begin position="55"/>
        <end position="64"/>
    </location>
</feature>
<feature type="compositionally biased region" description="Pro residues" evidence="1">
    <location>
        <begin position="307"/>
        <end position="320"/>
    </location>
</feature>
<feature type="compositionally biased region" description="Low complexity" evidence="1">
    <location>
        <begin position="35"/>
        <end position="54"/>
    </location>
</feature>
<feature type="compositionally biased region" description="Low complexity" evidence="1">
    <location>
        <begin position="252"/>
        <end position="264"/>
    </location>
</feature>
<name>A0AAJ7L682_9ACAR</name>
<feature type="compositionally biased region" description="Gly residues" evidence="1">
    <location>
        <begin position="474"/>
        <end position="483"/>
    </location>
</feature>
<feature type="compositionally biased region" description="Polar residues" evidence="1">
    <location>
        <begin position="328"/>
        <end position="357"/>
    </location>
</feature>
<feature type="region of interest" description="Disordered" evidence="1">
    <location>
        <begin position="241"/>
        <end position="266"/>
    </location>
</feature>